<reference evidence="2" key="1">
    <citation type="submission" date="2022-11" db="EMBL/GenBank/DDBJ databases">
        <authorList>
            <person name="Petersen C."/>
        </authorList>
    </citation>
    <scope>NUCLEOTIDE SEQUENCE</scope>
    <source>
        <strain evidence="2">IBT 19713</strain>
    </source>
</reference>
<evidence type="ECO:0000313" key="2">
    <source>
        <dbReference type="EMBL" id="KAJ5246475.1"/>
    </source>
</evidence>
<dbReference type="AlphaFoldDB" id="A0A9W9TWS9"/>
<dbReference type="EMBL" id="JAPQKS010000002">
    <property type="protein sequence ID" value="KAJ5246475.1"/>
    <property type="molecule type" value="Genomic_DNA"/>
</dbReference>
<organism evidence="2 3">
    <name type="scientific">Penicillium chermesinum</name>
    <dbReference type="NCBI Taxonomy" id="63820"/>
    <lineage>
        <taxon>Eukaryota</taxon>
        <taxon>Fungi</taxon>
        <taxon>Dikarya</taxon>
        <taxon>Ascomycota</taxon>
        <taxon>Pezizomycotina</taxon>
        <taxon>Eurotiomycetes</taxon>
        <taxon>Eurotiomycetidae</taxon>
        <taxon>Eurotiales</taxon>
        <taxon>Aspergillaceae</taxon>
        <taxon>Penicillium</taxon>
    </lineage>
</organism>
<evidence type="ECO:0000313" key="3">
    <source>
        <dbReference type="Proteomes" id="UP001150941"/>
    </source>
</evidence>
<reference evidence="2" key="2">
    <citation type="journal article" date="2023" name="IMA Fungus">
        <title>Comparative genomic study of the Penicillium genus elucidates a diverse pangenome and 15 lateral gene transfer events.</title>
        <authorList>
            <person name="Petersen C."/>
            <person name="Sorensen T."/>
            <person name="Nielsen M.R."/>
            <person name="Sondergaard T.E."/>
            <person name="Sorensen J.L."/>
            <person name="Fitzpatrick D.A."/>
            <person name="Frisvad J.C."/>
            <person name="Nielsen K.L."/>
        </authorList>
    </citation>
    <scope>NUCLEOTIDE SEQUENCE</scope>
    <source>
        <strain evidence="2">IBT 19713</strain>
    </source>
</reference>
<feature type="compositionally biased region" description="Basic residues" evidence="1">
    <location>
        <begin position="16"/>
        <end position="26"/>
    </location>
</feature>
<sequence>MARKGFAKSKAPAKGQAKKSRAKGKITKAGAKGKANKKSGSAVARKGKKTGVVSYSKAKLVSQQNIVLLWNILLVAMQSADPPVALPFLRLVSELTQIPYNTLLYQWHGVENHLGHDLIPKSAAGGTLGAAQGAVGGTRVVSYSKAELVSQQNVELLWNCVLASMKSRNPEMTMPDLKLVSRKTGFPYNTLLYQWHGIENHLGQEMVGKH</sequence>
<accession>A0A9W9TWS9</accession>
<comment type="caution">
    <text evidence="2">The sequence shown here is derived from an EMBL/GenBank/DDBJ whole genome shotgun (WGS) entry which is preliminary data.</text>
</comment>
<proteinExistence type="predicted"/>
<protein>
    <submittedName>
        <fullName evidence="2">Uncharacterized protein</fullName>
    </submittedName>
</protein>
<evidence type="ECO:0000256" key="1">
    <source>
        <dbReference type="SAM" id="MobiDB-lite"/>
    </source>
</evidence>
<name>A0A9W9TWS9_9EURO</name>
<gene>
    <name evidence="2" type="ORF">N7468_001458</name>
</gene>
<keyword evidence="3" id="KW-1185">Reference proteome</keyword>
<feature type="region of interest" description="Disordered" evidence="1">
    <location>
        <begin position="1"/>
        <end position="43"/>
    </location>
</feature>
<dbReference type="Proteomes" id="UP001150941">
    <property type="component" value="Unassembled WGS sequence"/>
</dbReference>
<feature type="compositionally biased region" description="Low complexity" evidence="1">
    <location>
        <begin position="27"/>
        <end position="43"/>
    </location>
</feature>
<dbReference type="RefSeq" id="XP_058333896.1">
    <property type="nucleotide sequence ID" value="XM_058470755.1"/>
</dbReference>
<dbReference type="GeneID" id="83198058"/>